<keyword evidence="5" id="KW-0862">Zinc</keyword>
<evidence type="ECO:0000313" key="11">
    <source>
        <dbReference type="Proteomes" id="UP001383192"/>
    </source>
</evidence>
<feature type="domain" description="Alcohol dehydrogenase-like C-terminal" evidence="8">
    <location>
        <begin position="210"/>
        <end position="336"/>
    </location>
</feature>
<dbReference type="SUPFAM" id="SSF50129">
    <property type="entry name" value="GroES-like"/>
    <property type="match status" value="1"/>
</dbReference>
<organism evidence="10 11">
    <name type="scientific">Paramarasmius palmivorus</name>
    <dbReference type="NCBI Taxonomy" id="297713"/>
    <lineage>
        <taxon>Eukaryota</taxon>
        <taxon>Fungi</taxon>
        <taxon>Dikarya</taxon>
        <taxon>Basidiomycota</taxon>
        <taxon>Agaricomycotina</taxon>
        <taxon>Agaricomycetes</taxon>
        <taxon>Agaricomycetidae</taxon>
        <taxon>Agaricales</taxon>
        <taxon>Marasmiineae</taxon>
        <taxon>Marasmiaceae</taxon>
        <taxon>Paramarasmius</taxon>
    </lineage>
</organism>
<dbReference type="GO" id="GO:0004022">
    <property type="term" value="F:alcohol dehydrogenase (NAD+) activity"/>
    <property type="evidence" value="ECO:0007669"/>
    <property type="project" value="UniProtKB-EC"/>
</dbReference>
<evidence type="ECO:0000259" key="9">
    <source>
        <dbReference type="Pfam" id="PF08240"/>
    </source>
</evidence>
<proteinExistence type="inferred from homology"/>
<dbReference type="Gene3D" id="3.40.50.720">
    <property type="entry name" value="NAD(P)-binding Rossmann-like Domain"/>
    <property type="match status" value="1"/>
</dbReference>
<accession>A0AAW0CQB5</accession>
<dbReference type="FunFam" id="3.40.50.720:FF:000039">
    <property type="entry name" value="Alcohol dehydrogenase AdhP"/>
    <property type="match status" value="1"/>
</dbReference>
<name>A0AAW0CQB5_9AGAR</name>
<evidence type="ECO:0000256" key="3">
    <source>
        <dbReference type="ARBA" id="ARBA00013190"/>
    </source>
</evidence>
<comment type="caution">
    <text evidence="10">The sequence shown here is derived from an EMBL/GenBank/DDBJ whole genome shotgun (WGS) entry which is preliminary data.</text>
</comment>
<reference evidence="10 11" key="1">
    <citation type="submission" date="2024-01" db="EMBL/GenBank/DDBJ databases">
        <title>A draft genome for a cacao thread blight-causing isolate of Paramarasmius palmivorus.</title>
        <authorList>
            <person name="Baruah I.K."/>
            <person name="Bukari Y."/>
            <person name="Amoako-Attah I."/>
            <person name="Meinhardt L.W."/>
            <person name="Bailey B.A."/>
            <person name="Cohen S.P."/>
        </authorList>
    </citation>
    <scope>NUCLEOTIDE SEQUENCE [LARGE SCALE GENOMIC DNA]</scope>
    <source>
        <strain evidence="10 11">GH-12</strain>
    </source>
</reference>
<evidence type="ECO:0000313" key="10">
    <source>
        <dbReference type="EMBL" id="KAK7040392.1"/>
    </source>
</evidence>
<keyword evidence="7" id="KW-0520">NAD</keyword>
<dbReference type="InterPro" id="IPR036291">
    <property type="entry name" value="NAD(P)-bd_dom_sf"/>
</dbReference>
<protein>
    <recommendedName>
        <fullName evidence="3">alcohol dehydrogenase</fullName>
        <ecNumber evidence="3">1.1.1.1</ecNumber>
    </recommendedName>
</protein>
<dbReference type="PANTHER" id="PTHR42940:SF3">
    <property type="entry name" value="ALCOHOL DEHYDROGENASE 1-RELATED"/>
    <property type="match status" value="1"/>
</dbReference>
<gene>
    <name evidence="10" type="ORF">VNI00_009869</name>
</gene>
<evidence type="ECO:0000256" key="6">
    <source>
        <dbReference type="ARBA" id="ARBA00023002"/>
    </source>
</evidence>
<dbReference type="InterPro" id="IPR013154">
    <property type="entry name" value="ADH-like_N"/>
</dbReference>
<dbReference type="SUPFAM" id="SSF51735">
    <property type="entry name" value="NAD(P)-binding Rossmann-fold domains"/>
    <property type="match status" value="1"/>
</dbReference>
<evidence type="ECO:0000256" key="7">
    <source>
        <dbReference type="ARBA" id="ARBA00023027"/>
    </source>
</evidence>
<keyword evidence="6" id="KW-0560">Oxidoreductase</keyword>
<dbReference type="Pfam" id="PF08240">
    <property type="entry name" value="ADH_N"/>
    <property type="match status" value="1"/>
</dbReference>
<evidence type="ECO:0000256" key="5">
    <source>
        <dbReference type="ARBA" id="ARBA00022833"/>
    </source>
</evidence>
<feature type="domain" description="Alcohol dehydrogenase-like N-terminal" evidence="9">
    <location>
        <begin position="36"/>
        <end position="149"/>
    </location>
</feature>
<keyword evidence="4" id="KW-0479">Metal-binding</keyword>
<dbReference type="Gene3D" id="3.90.180.10">
    <property type="entry name" value="Medium-chain alcohol dehydrogenases, catalytic domain"/>
    <property type="match status" value="1"/>
</dbReference>
<dbReference type="GO" id="GO:0005737">
    <property type="term" value="C:cytoplasm"/>
    <property type="evidence" value="ECO:0007669"/>
    <property type="project" value="TreeGrafter"/>
</dbReference>
<dbReference type="EC" id="1.1.1.1" evidence="3"/>
<comment type="similarity">
    <text evidence="2">Belongs to the zinc-containing alcohol dehydrogenase family.</text>
</comment>
<keyword evidence="11" id="KW-1185">Reference proteome</keyword>
<dbReference type="Proteomes" id="UP001383192">
    <property type="component" value="Unassembled WGS sequence"/>
</dbReference>
<dbReference type="EMBL" id="JAYKXP010000037">
    <property type="protein sequence ID" value="KAK7040392.1"/>
    <property type="molecule type" value="Genomic_DNA"/>
</dbReference>
<evidence type="ECO:0000259" key="8">
    <source>
        <dbReference type="Pfam" id="PF00107"/>
    </source>
</evidence>
<comment type="cofactor">
    <cofactor evidence="1">
        <name>Zn(2+)</name>
        <dbReference type="ChEBI" id="CHEBI:29105"/>
    </cofactor>
</comment>
<dbReference type="InterPro" id="IPR011032">
    <property type="entry name" value="GroES-like_sf"/>
</dbReference>
<dbReference type="InterPro" id="IPR013149">
    <property type="entry name" value="ADH-like_C"/>
</dbReference>
<dbReference type="Pfam" id="PF00107">
    <property type="entry name" value="ADH_zinc_N"/>
    <property type="match status" value="1"/>
</dbReference>
<dbReference type="PANTHER" id="PTHR42940">
    <property type="entry name" value="ALCOHOL DEHYDROGENASE 1-RELATED"/>
    <property type="match status" value="1"/>
</dbReference>
<evidence type="ECO:0000256" key="4">
    <source>
        <dbReference type="ARBA" id="ARBA00022723"/>
    </source>
</evidence>
<dbReference type="GO" id="GO:0046872">
    <property type="term" value="F:metal ion binding"/>
    <property type="evidence" value="ECO:0007669"/>
    <property type="project" value="UniProtKB-KW"/>
</dbReference>
<evidence type="ECO:0000256" key="1">
    <source>
        <dbReference type="ARBA" id="ARBA00001947"/>
    </source>
</evidence>
<sequence length="372" mass="39749">MTTNIPKVAKAAVINEFNKPLDLQDWPVKQPSELAPGECLIKMAYAGCCHSDLHVKENEWGFPAKLPLVGGHEGIGHIVAIGEHTINSPVKIGDRVGLKWIASSCLRCEMCRKGRESCCLSQRSHGFTDHGTFAEYVVSFTDYVTPIPETLESAAATPILCYQGITVYNGLKQSNTKMGEWVAVSGAGGGLGHLGSLFASLLSKSDLPRLAVQYAIAMGFRVVAIDTGSSKKALCQKIGAEKWIDFMESKDVVKDVQDATDGLGPHAAIVAAGSAVPFNQALMYLRLDGTLVCVGMPSGDGMLNVPIRLIVPKSLKIVGTSTGNRQDMAEALALAASGKVKCHYDLKPLSEINDVMDSMQHGKIAGRVVLEI</sequence>
<evidence type="ECO:0000256" key="2">
    <source>
        <dbReference type="ARBA" id="ARBA00008072"/>
    </source>
</evidence>
<dbReference type="CDD" id="cd08297">
    <property type="entry name" value="CAD3"/>
    <property type="match status" value="1"/>
</dbReference>
<dbReference type="AlphaFoldDB" id="A0AAW0CQB5"/>